<sequence>MMLKAYFGAIAVGAALALVSVGSAAELPAKRYHPWPDELMFGQSCTSMDNIVSCKNDYPLRRSILFIPEEYQVLLKTLAYWERRPTTMCLCDADPLEDIMLMRRLFLKQRLEP</sequence>
<name>A0ABS7VIZ2_9HYPH</name>
<comment type="caution">
    <text evidence="2">The sequence shown here is derived from an EMBL/GenBank/DDBJ whole genome shotgun (WGS) entry which is preliminary data.</text>
</comment>
<feature type="signal peptide" evidence="1">
    <location>
        <begin position="1"/>
        <end position="24"/>
    </location>
</feature>
<dbReference type="EMBL" id="JAIRBM010000002">
    <property type="protein sequence ID" value="MBZ6075471.1"/>
    <property type="molecule type" value="Genomic_DNA"/>
</dbReference>
<gene>
    <name evidence="2" type="ORF">K9B37_04060</name>
</gene>
<dbReference type="Proteomes" id="UP000704176">
    <property type="component" value="Unassembled WGS sequence"/>
</dbReference>
<evidence type="ECO:0000313" key="2">
    <source>
        <dbReference type="EMBL" id="MBZ6075471.1"/>
    </source>
</evidence>
<reference evidence="2 3" key="1">
    <citation type="submission" date="2021-09" db="EMBL/GenBank/DDBJ databases">
        <title>The complete genome sequence of a new microorganism.</title>
        <authorList>
            <person name="Zi Z."/>
        </authorList>
    </citation>
    <scope>NUCLEOTIDE SEQUENCE [LARGE SCALE GENOMIC DNA]</scope>
    <source>
        <strain evidence="2 3">WGZ8</strain>
    </source>
</reference>
<feature type="chain" id="PRO_5045640146" evidence="1">
    <location>
        <begin position="25"/>
        <end position="113"/>
    </location>
</feature>
<evidence type="ECO:0000256" key="1">
    <source>
        <dbReference type="SAM" id="SignalP"/>
    </source>
</evidence>
<accession>A0ABS7VIZ2</accession>
<keyword evidence="3" id="KW-1185">Reference proteome</keyword>
<dbReference type="RefSeq" id="WP_224311508.1">
    <property type="nucleotide sequence ID" value="NZ_JAIRBM010000002.1"/>
</dbReference>
<proteinExistence type="predicted"/>
<keyword evidence="1" id="KW-0732">Signal</keyword>
<organism evidence="2 3">
    <name type="scientific">Microvirga puerhi</name>
    <dbReference type="NCBI Taxonomy" id="2876078"/>
    <lineage>
        <taxon>Bacteria</taxon>
        <taxon>Pseudomonadati</taxon>
        <taxon>Pseudomonadota</taxon>
        <taxon>Alphaproteobacteria</taxon>
        <taxon>Hyphomicrobiales</taxon>
        <taxon>Methylobacteriaceae</taxon>
        <taxon>Microvirga</taxon>
    </lineage>
</organism>
<protein>
    <submittedName>
        <fullName evidence="2">Uncharacterized protein</fullName>
    </submittedName>
</protein>
<evidence type="ECO:0000313" key="3">
    <source>
        <dbReference type="Proteomes" id="UP000704176"/>
    </source>
</evidence>